<name>A0ABV6UZ09_9ACTN</name>
<accession>A0ABV6UZ09</accession>
<proteinExistence type="predicted"/>
<reference evidence="4 5" key="1">
    <citation type="submission" date="2024-09" db="EMBL/GenBank/DDBJ databases">
        <authorList>
            <person name="Lee S.D."/>
        </authorList>
    </citation>
    <scope>NUCLEOTIDE SEQUENCE [LARGE SCALE GENOMIC DNA]</scope>
    <source>
        <strain evidence="4 5">N1-5</strain>
    </source>
</reference>
<comment type="caution">
    <text evidence="4">The sequence shown here is derived from an EMBL/GenBank/DDBJ whole genome shotgun (WGS) entry which is preliminary data.</text>
</comment>
<dbReference type="RefSeq" id="WP_051725608.1">
    <property type="nucleotide sequence ID" value="NZ_JBHEZZ010000032.1"/>
</dbReference>
<evidence type="ECO:0000313" key="4">
    <source>
        <dbReference type="EMBL" id="MFC1406699.1"/>
    </source>
</evidence>
<evidence type="ECO:0000256" key="1">
    <source>
        <dbReference type="ARBA" id="ARBA00022729"/>
    </source>
</evidence>
<dbReference type="PROSITE" id="PS51257">
    <property type="entry name" value="PROKAR_LIPOPROTEIN"/>
    <property type="match status" value="1"/>
</dbReference>
<feature type="domain" description="Solute-binding protein family 3/N-terminal" evidence="3">
    <location>
        <begin position="67"/>
        <end position="298"/>
    </location>
</feature>
<dbReference type="PANTHER" id="PTHR35936">
    <property type="entry name" value="MEMBRANE-BOUND LYTIC MUREIN TRANSGLYCOSYLASE F"/>
    <property type="match status" value="1"/>
</dbReference>
<evidence type="ECO:0000256" key="2">
    <source>
        <dbReference type="SAM" id="SignalP"/>
    </source>
</evidence>
<evidence type="ECO:0000313" key="5">
    <source>
        <dbReference type="Proteomes" id="UP001592528"/>
    </source>
</evidence>
<dbReference type="SMART" id="SM00062">
    <property type="entry name" value="PBPb"/>
    <property type="match status" value="1"/>
</dbReference>
<dbReference type="InterPro" id="IPR001638">
    <property type="entry name" value="Solute-binding_3/MltF_N"/>
</dbReference>
<keyword evidence="1 2" id="KW-0732">Signal</keyword>
<dbReference type="EMBL" id="JBHEZZ010000032">
    <property type="protein sequence ID" value="MFC1406699.1"/>
    <property type="molecule type" value="Genomic_DNA"/>
</dbReference>
<dbReference type="CDD" id="cd01004">
    <property type="entry name" value="PBP2_MidA_like"/>
    <property type="match status" value="1"/>
</dbReference>
<dbReference type="PANTHER" id="PTHR35936:SF17">
    <property type="entry name" value="ARGININE-BINDING EXTRACELLULAR PROTEIN ARTP"/>
    <property type="match status" value="1"/>
</dbReference>
<dbReference type="Gene3D" id="3.40.190.10">
    <property type="entry name" value="Periplasmic binding protein-like II"/>
    <property type="match status" value="2"/>
</dbReference>
<dbReference type="Proteomes" id="UP001592528">
    <property type="component" value="Unassembled WGS sequence"/>
</dbReference>
<dbReference type="SUPFAM" id="SSF53850">
    <property type="entry name" value="Periplasmic binding protein-like II"/>
    <property type="match status" value="1"/>
</dbReference>
<feature type="chain" id="PRO_5046712464" evidence="2">
    <location>
        <begin position="18"/>
        <end position="313"/>
    </location>
</feature>
<dbReference type="Pfam" id="PF00497">
    <property type="entry name" value="SBP_bac_3"/>
    <property type="match status" value="1"/>
</dbReference>
<protein>
    <submittedName>
        <fullName evidence="4">ABC transporter substrate-binding protein</fullName>
    </submittedName>
</protein>
<sequence>MASSIAKRIIATGAVVAASSLVLTACGSSKISGNSGAAPNASQSVNAAGPDAALVAMVPADLKTKGTLTVATDSTYAPDEFKDASGNVVGMDIDMGNAILAKLGLKADWQSAGFDSILGGITAKKYDLSLSSFTDTQEREKQVDLVHYFTAGEAVAVLTGNPDKIGTTAADLCGFKVAVQSATTEADEIKNTINPACKAAGKKSIPNNGDQFEAQTDATTALTSKRDQAMMADSPVIDYAIKQSNGALQKLGDNYNVAPYGIVVPKGSGLGPAIQGAIKDLIKDGTYGQILSKWGVASGALTADQITLNGATS</sequence>
<evidence type="ECO:0000259" key="3">
    <source>
        <dbReference type="SMART" id="SM00062"/>
    </source>
</evidence>
<organism evidence="4 5">
    <name type="scientific">Streptacidiphilus cavernicola</name>
    <dbReference type="NCBI Taxonomy" id="3342716"/>
    <lineage>
        <taxon>Bacteria</taxon>
        <taxon>Bacillati</taxon>
        <taxon>Actinomycetota</taxon>
        <taxon>Actinomycetes</taxon>
        <taxon>Kitasatosporales</taxon>
        <taxon>Streptomycetaceae</taxon>
        <taxon>Streptacidiphilus</taxon>
    </lineage>
</organism>
<feature type="signal peptide" evidence="2">
    <location>
        <begin position="1"/>
        <end position="17"/>
    </location>
</feature>
<gene>
    <name evidence="4" type="ORF">ACEZDJ_35955</name>
</gene>
<keyword evidence="5" id="KW-1185">Reference proteome</keyword>